<dbReference type="Proteomes" id="UP001281761">
    <property type="component" value="Unassembled WGS sequence"/>
</dbReference>
<name>A0ABQ9XNN6_9EUKA</name>
<evidence type="ECO:0000313" key="2">
    <source>
        <dbReference type="EMBL" id="KAK2954028.1"/>
    </source>
</evidence>
<feature type="compositionally biased region" description="Polar residues" evidence="1">
    <location>
        <begin position="606"/>
        <end position="625"/>
    </location>
</feature>
<accession>A0ABQ9XNN6</accession>
<evidence type="ECO:0000313" key="3">
    <source>
        <dbReference type="Proteomes" id="UP001281761"/>
    </source>
</evidence>
<gene>
    <name evidence="2" type="ORF">BLNAU_10991</name>
</gene>
<proteinExistence type="predicted"/>
<sequence>MLIVGRSVNSERMIESNPLTVAEQGDTFGGVSQKSLESLRCQEAVQSCEIRSRMNRRRGGNSTTSASRISQVHSIVIKVYVITQPGRSSEDQQWGWGVVGVCEAVGIGRANEANPELRMALSLFNVEEKVDQLLIIIWKLSLQRVESFHHPGQLYSNVWQAERRAATPSLCSSNTFTRPDSIQIAPNIGEVMTQNFSSVHPLTVLLGRELGFRRVNIKDFPDGMVHEQVPGMKIEKLRVEVVDEGATGSIRDPSSLSQLQNRFNWKGYKLAFDEAFHHISSRTKLDAVPAKQSTACRFGALLPLHSTRRTWLNLETSEAHSSTNQSLYLRIQSIMVFQMVVIQLMSAKGHKAAQPPHILSSHDTCCSMAGFQFSSTYYSNVVSSTNKTRGIPQENSRQLIQKLLENKLSATKWDDLSLEILPLVIGMQFVRQLREGHDLETQLLFHQQPSEDYNIITSMIEYLHYLSQFLTNVLNQRELLLHKPKLPRVSQPVILICPAPVAFAPIPVAQAAVSSIIAFLSHRMFVSSLREILEDVQNQAVSSPNSESEIAWTHSNLSSSLSLSRSGSSIPFDTDQQFFTSVNERPPSPPHSSLSFFGSESGSGIPNATRSESTGTGSSQWTNRTQMSSKERLFVVETIHSILSKQTDSDRTPSTLAARSLPVHPLQTLSHSPPFFSSSIFDADDASLTDILGQLAQIARQEQTADCFERSQPFVDGLVSCLGSTNKSLSNRARLVLSHQLPLFLPFLLPHINSLAKTFSEGTYDERILAIRVMGHAVREGNTFDWFSEPLIHQICRTTFVDPFAFIDAFFILLSPKHSQLSEPHSPTLVQSFEIFVKNSFSFASNLWENQVTKLEPFRPLRNIFLSLFVFHTFTSSRRKQKRYSEEVVELLFQPIYLNLDLRFLHYSPILFIQTFPFDLMIERLIRSCQFEDVLKGFRWWLSLIERHPFPLRDLFSTLHPFFIRGFHQILLSSPHPSSPEADWLSESSTSDHDLLLRFTMSENDSLLPHLFPVENLLTLRAQILSANRWSDYSSMIDLHLFDFSFFTPFGECAALRSIFSILCQPGLPTDIFQLESIAMPASCLRSDFPSSQSQLSRRTFTLRGQRQLLSTVETACSKCITLLASSFSPVQVSLALLTLSRAVDGSQQACHWLVRYNAIDVVVETHGDEFRDGVSWEKVDDHRLTVMSRRAKHDVDTNHQEITNKKALSFRLHSP</sequence>
<feature type="region of interest" description="Disordered" evidence="1">
    <location>
        <begin position="579"/>
        <end position="625"/>
    </location>
</feature>
<organism evidence="2 3">
    <name type="scientific">Blattamonas nauphoetae</name>
    <dbReference type="NCBI Taxonomy" id="2049346"/>
    <lineage>
        <taxon>Eukaryota</taxon>
        <taxon>Metamonada</taxon>
        <taxon>Preaxostyla</taxon>
        <taxon>Oxymonadida</taxon>
        <taxon>Blattamonas</taxon>
    </lineage>
</organism>
<protein>
    <submittedName>
        <fullName evidence="2">Uncharacterized protein</fullName>
    </submittedName>
</protein>
<comment type="caution">
    <text evidence="2">The sequence shown here is derived from an EMBL/GenBank/DDBJ whole genome shotgun (WGS) entry which is preliminary data.</text>
</comment>
<dbReference type="EMBL" id="JARBJD010000083">
    <property type="protein sequence ID" value="KAK2954028.1"/>
    <property type="molecule type" value="Genomic_DNA"/>
</dbReference>
<reference evidence="2 3" key="1">
    <citation type="journal article" date="2022" name="bioRxiv">
        <title>Genomics of Preaxostyla Flagellates Illuminates Evolutionary Transitions and the Path Towards Mitochondrial Loss.</title>
        <authorList>
            <person name="Novak L.V.F."/>
            <person name="Treitli S.C."/>
            <person name="Pyrih J."/>
            <person name="Halakuc P."/>
            <person name="Pipaliya S.V."/>
            <person name="Vacek V."/>
            <person name="Brzon O."/>
            <person name="Soukal P."/>
            <person name="Eme L."/>
            <person name="Dacks J.B."/>
            <person name="Karnkowska A."/>
            <person name="Elias M."/>
            <person name="Hampl V."/>
        </authorList>
    </citation>
    <scope>NUCLEOTIDE SEQUENCE [LARGE SCALE GENOMIC DNA]</scope>
    <source>
        <strain evidence="2">NAU3</strain>
        <tissue evidence="2">Gut</tissue>
    </source>
</reference>
<evidence type="ECO:0000256" key="1">
    <source>
        <dbReference type="SAM" id="MobiDB-lite"/>
    </source>
</evidence>
<keyword evidence="3" id="KW-1185">Reference proteome</keyword>
<feature type="compositionally biased region" description="Low complexity" evidence="1">
    <location>
        <begin position="591"/>
        <end position="604"/>
    </location>
</feature>